<gene>
    <name evidence="9" type="ORF">N783_21520</name>
</gene>
<dbReference type="eggNOG" id="COG0760">
    <property type="taxonomic scope" value="Bacteria"/>
</dbReference>
<organism evidence="9 10">
    <name type="scientific">Pontibacillus marinus BH030004 = DSM 16465</name>
    <dbReference type="NCBI Taxonomy" id="1385511"/>
    <lineage>
        <taxon>Bacteria</taxon>
        <taxon>Bacillati</taxon>
        <taxon>Bacillota</taxon>
        <taxon>Bacilli</taxon>
        <taxon>Bacillales</taxon>
        <taxon>Bacillaceae</taxon>
        <taxon>Pontibacillus</taxon>
    </lineage>
</organism>
<evidence type="ECO:0000256" key="1">
    <source>
        <dbReference type="ARBA" id="ARBA00000971"/>
    </source>
</evidence>
<dbReference type="PANTHER" id="PTHR47245:SF1">
    <property type="entry name" value="FOLDASE PROTEIN PRSA"/>
    <property type="match status" value="1"/>
</dbReference>
<accession>A0A0A5FY88</accession>
<dbReference type="Gene3D" id="1.10.4030.10">
    <property type="entry name" value="Porin chaperone SurA, peptide-binding domain"/>
    <property type="match status" value="1"/>
</dbReference>
<evidence type="ECO:0000256" key="7">
    <source>
        <dbReference type="SAM" id="Phobius"/>
    </source>
</evidence>
<dbReference type="PROSITE" id="PS50198">
    <property type="entry name" value="PPIC_PPIASE_2"/>
    <property type="match status" value="1"/>
</dbReference>
<keyword evidence="7" id="KW-0812">Transmembrane</keyword>
<name>A0A0A5FY88_9BACI</name>
<dbReference type="RefSeq" id="WP_027447586.1">
    <property type="nucleotide sequence ID" value="NZ_AULJ01000072.1"/>
</dbReference>
<dbReference type="STRING" id="1385511.GCA_000425225_04106"/>
<comment type="catalytic activity">
    <reaction evidence="1">
        <text>[protein]-peptidylproline (omega=180) = [protein]-peptidylproline (omega=0)</text>
        <dbReference type="Rhea" id="RHEA:16237"/>
        <dbReference type="Rhea" id="RHEA-COMP:10747"/>
        <dbReference type="Rhea" id="RHEA-COMP:10748"/>
        <dbReference type="ChEBI" id="CHEBI:83833"/>
        <dbReference type="ChEBI" id="CHEBI:83834"/>
        <dbReference type="EC" id="5.2.1.8"/>
    </reaction>
</comment>
<dbReference type="AlphaFoldDB" id="A0A0A5FY88"/>
<dbReference type="InterPro" id="IPR023058">
    <property type="entry name" value="PPIase_PpiC_CS"/>
</dbReference>
<feature type="transmembrane region" description="Helical" evidence="7">
    <location>
        <begin position="5"/>
        <end position="25"/>
    </location>
</feature>
<dbReference type="Proteomes" id="UP000030403">
    <property type="component" value="Unassembled WGS sequence"/>
</dbReference>
<dbReference type="OrthoDB" id="2677468at2"/>
<sequence length="304" mass="35892">MTRKFLWGIIVVLLITNLTTLLIWVNVRGQVDDAENYAAKPLVENRNEPVALVGGEPIEYEEWEQELQNQYGKSVLRHMIDRQVVFKMADQYDIQIEDKLIQRELSLMETMLGVMEREQIEAERKRWLDEVRYRFYLEELLTKDIGIKSEKIKSYYKEHEDQYDFDETYQFSQILVKTQQEANKVKKELDEGASFEMLAREYSIDGFTKESGGYLGYFSKKSQYLPGIYFRTAQDLSPQSYSSPFDTDQGYVLLYVHRKLPSITFSFEEVKKQIKRELALEYVGDSFSAKPLWEEAQVDWVFGD</sequence>
<dbReference type="EC" id="5.2.1.8" evidence="2"/>
<dbReference type="PANTHER" id="PTHR47245">
    <property type="entry name" value="PEPTIDYLPROLYL ISOMERASE"/>
    <property type="match status" value="1"/>
</dbReference>
<keyword evidence="4 6" id="KW-0697">Rotamase</keyword>
<keyword evidence="3" id="KW-0732">Signal</keyword>
<dbReference type="PROSITE" id="PS01096">
    <property type="entry name" value="PPIC_PPIASE_1"/>
    <property type="match status" value="1"/>
</dbReference>
<dbReference type="EMBL" id="AVPF01000082">
    <property type="protein sequence ID" value="KGX83793.1"/>
    <property type="molecule type" value="Genomic_DNA"/>
</dbReference>
<feature type="domain" description="PpiC" evidence="8">
    <location>
        <begin position="166"/>
        <end position="258"/>
    </location>
</feature>
<evidence type="ECO:0000313" key="10">
    <source>
        <dbReference type="Proteomes" id="UP000030403"/>
    </source>
</evidence>
<reference evidence="9 10" key="1">
    <citation type="submission" date="2013-08" db="EMBL/GenBank/DDBJ databases">
        <authorList>
            <person name="Huang J."/>
            <person name="Wang G."/>
        </authorList>
    </citation>
    <scope>NUCLEOTIDE SEQUENCE [LARGE SCALE GENOMIC DNA]</scope>
    <source>
        <strain evidence="9 10">BH030004</strain>
    </source>
</reference>
<evidence type="ECO:0000256" key="4">
    <source>
        <dbReference type="ARBA" id="ARBA00023110"/>
    </source>
</evidence>
<protein>
    <recommendedName>
        <fullName evidence="2">peptidylprolyl isomerase</fullName>
        <ecNumber evidence="2">5.2.1.8</ecNumber>
    </recommendedName>
</protein>
<evidence type="ECO:0000256" key="2">
    <source>
        <dbReference type="ARBA" id="ARBA00013194"/>
    </source>
</evidence>
<dbReference type="InterPro" id="IPR050245">
    <property type="entry name" value="PrsA_foldase"/>
</dbReference>
<keyword evidence="5 6" id="KW-0413">Isomerase</keyword>
<keyword evidence="7" id="KW-1133">Transmembrane helix</keyword>
<evidence type="ECO:0000256" key="3">
    <source>
        <dbReference type="ARBA" id="ARBA00022729"/>
    </source>
</evidence>
<keyword evidence="7" id="KW-0472">Membrane</keyword>
<dbReference type="Gene3D" id="3.10.50.40">
    <property type="match status" value="1"/>
</dbReference>
<dbReference type="InterPro" id="IPR000297">
    <property type="entry name" value="PPIase_PpiC"/>
</dbReference>
<comment type="caution">
    <text evidence="9">The sequence shown here is derived from an EMBL/GenBank/DDBJ whole genome shotgun (WGS) entry which is preliminary data.</text>
</comment>
<dbReference type="InterPro" id="IPR046357">
    <property type="entry name" value="PPIase_dom_sf"/>
</dbReference>
<dbReference type="Pfam" id="PF13145">
    <property type="entry name" value="Rotamase_2"/>
    <property type="match status" value="1"/>
</dbReference>
<dbReference type="GO" id="GO:0003755">
    <property type="term" value="F:peptidyl-prolyl cis-trans isomerase activity"/>
    <property type="evidence" value="ECO:0007669"/>
    <property type="project" value="UniProtKB-KW"/>
</dbReference>
<evidence type="ECO:0000313" key="9">
    <source>
        <dbReference type="EMBL" id="KGX83793.1"/>
    </source>
</evidence>
<dbReference type="SUPFAM" id="SSF54534">
    <property type="entry name" value="FKBP-like"/>
    <property type="match status" value="1"/>
</dbReference>
<proteinExistence type="predicted"/>
<evidence type="ECO:0000259" key="8">
    <source>
        <dbReference type="PROSITE" id="PS50198"/>
    </source>
</evidence>
<keyword evidence="10" id="KW-1185">Reference proteome</keyword>
<evidence type="ECO:0000256" key="5">
    <source>
        <dbReference type="ARBA" id="ARBA00023235"/>
    </source>
</evidence>
<evidence type="ECO:0000256" key="6">
    <source>
        <dbReference type="PROSITE-ProRule" id="PRU00278"/>
    </source>
</evidence>